<dbReference type="PIRSF" id="PIRSF032582">
    <property type="entry name" value="Cas2"/>
    <property type="match status" value="1"/>
</dbReference>
<dbReference type="EC" id="3.1.-.-" evidence="9"/>
<comment type="function">
    <text evidence="9">CRISPR (clustered regularly interspaced short palindromic repeat), is an adaptive immune system that provides protection against mobile genetic elements (viruses, transposable elements and conjugative plasmids). CRISPR clusters contain sequences complementary to antecedent mobile elements and target invading nucleic acids. CRISPR clusters are transcribed and processed into CRISPR RNA (crRNA). Functions as a ssRNA-specific endoribonuclease. Involved in the integration of spacer DNA into the CRISPR cassette.</text>
</comment>
<dbReference type="SUPFAM" id="SSF143430">
    <property type="entry name" value="TTP0101/SSO1404-like"/>
    <property type="match status" value="1"/>
</dbReference>
<protein>
    <recommendedName>
        <fullName evidence="9">CRISPR-associated endoribonuclease Cas2</fullName>
        <ecNumber evidence="9">3.1.-.-</ecNumber>
    </recommendedName>
</protein>
<evidence type="ECO:0000256" key="2">
    <source>
        <dbReference type="ARBA" id="ARBA00009959"/>
    </source>
</evidence>
<gene>
    <name evidence="11" type="primary">cas2-3</name>
    <name evidence="9" type="synonym">cas2</name>
    <name evidence="11" type="ORF">GCM10011502_29140</name>
</gene>
<evidence type="ECO:0000313" key="11">
    <source>
        <dbReference type="EMBL" id="GGB54168.1"/>
    </source>
</evidence>
<accession>A0ABQ1IWY3</accession>
<keyword evidence="5 9" id="KW-0255">Endonuclease</keyword>
<dbReference type="HAMAP" id="MF_01471">
    <property type="entry name" value="Cas2"/>
    <property type="match status" value="1"/>
</dbReference>
<organism evidence="11 12">
    <name type="scientific">Oceanisphaera marina</name>
    <dbReference type="NCBI Taxonomy" id="2017550"/>
    <lineage>
        <taxon>Bacteria</taxon>
        <taxon>Pseudomonadati</taxon>
        <taxon>Pseudomonadota</taxon>
        <taxon>Gammaproteobacteria</taxon>
        <taxon>Aeromonadales</taxon>
        <taxon>Aeromonadaceae</taxon>
        <taxon>Oceanisphaera</taxon>
    </lineage>
</organism>
<comment type="caution">
    <text evidence="11">The sequence shown here is derived from an EMBL/GenBank/DDBJ whole genome shotgun (WGS) entry which is preliminary data.</text>
</comment>
<keyword evidence="8 9" id="KW-0051">Antiviral defense</keyword>
<evidence type="ECO:0000256" key="6">
    <source>
        <dbReference type="ARBA" id="ARBA00022801"/>
    </source>
</evidence>
<dbReference type="PANTHER" id="PTHR34405:SF3">
    <property type="entry name" value="CRISPR-ASSOCIATED ENDORIBONUCLEASE CAS2 3"/>
    <property type="match status" value="1"/>
</dbReference>
<reference evidence="12" key="1">
    <citation type="journal article" date="2019" name="Int. J. Syst. Evol. Microbiol.">
        <title>The Global Catalogue of Microorganisms (GCM) 10K type strain sequencing project: providing services to taxonomists for standard genome sequencing and annotation.</title>
        <authorList>
            <consortium name="The Broad Institute Genomics Platform"/>
            <consortium name="The Broad Institute Genome Sequencing Center for Infectious Disease"/>
            <person name="Wu L."/>
            <person name="Ma J."/>
        </authorList>
    </citation>
    <scope>NUCLEOTIDE SEQUENCE [LARGE SCALE GENOMIC DNA]</scope>
    <source>
        <strain evidence="12">CGMCC 1.15923</strain>
    </source>
</reference>
<proteinExistence type="inferred from homology"/>
<evidence type="ECO:0000256" key="8">
    <source>
        <dbReference type="ARBA" id="ARBA00023118"/>
    </source>
</evidence>
<evidence type="ECO:0000256" key="3">
    <source>
        <dbReference type="ARBA" id="ARBA00022722"/>
    </source>
</evidence>
<comment type="similarity">
    <text evidence="2 9 10">Belongs to the CRISPR-associated endoribonuclease Cas2 protein family.</text>
</comment>
<evidence type="ECO:0000256" key="1">
    <source>
        <dbReference type="ARBA" id="ARBA00001946"/>
    </source>
</evidence>
<keyword evidence="3 9" id="KW-0540">Nuclease</keyword>
<dbReference type="PANTHER" id="PTHR34405">
    <property type="entry name" value="CRISPR-ASSOCIATED ENDORIBONUCLEASE CAS2"/>
    <property type="match status" value="1"/>
</dbReference>
<keyword evidence="6 9" id="KW-0378">Hydrolase</keyword>
<dbReference type="NCBIfam" id="TIGR01573">
    <property type="entry name" value="cas2"/>
    <property type="match status" value="1"/>
</dbReference>
<dbReference type="InterPro" id="IPR021127">
    <property type="entry name" value="CRISPR_associated_Cas2"/>
</dbReference>
<name>A0ABQ1IWY3_9GAMM</name>
<evidence type="ECO:0000256" key="5">
    <source>
        <dbReference type="ARBA" id="ARBA00022759"/>
    </source>
</evidence>
<keyword evidence="12" id="KW-1185">Reference proteome</keyword>
<evidence type="ECO:0000313" key="12">
    <source>
        <dbReference type="Proteomes" id="UP000646152"/>
    </source>
</evidence>
<dbReference type="CDD" id="cd09725">
    <property type="entry name" value="Cas2_I_II_III"/>
    <property type="match status" value="1"/>
</dbReference>
<dbReference type="Pfam" id="PF09827">
    <property type="entry name" value="CRISPR_Cas2"/>
    <property type="match status" value="1"/>
</dbReference>
<comment type="subunit">
    <text evidence="9">Homodimer, forms a heterotetramer with a Cas1 homodimer.</text>
</comment>
<evidence type="ECO:0000256" key="10">
    <source>
        <dbReference type="PIRNR" id="PIRNR032582"/>
    </source>
</evidence>
<evidence type="ECO:0000256" key="7">
    <source>
        <dbReference type="ARBA" id="ARBA00022842"/>
    </source>
</evidence>
<keyword evidence="4 9" id="KW-0479">Metal-binding</keyword>
<comment type="cofactor">
    <cofactor evidence="1 9">
        <name>Mg(2+)</name>
        <dbReference type="ChEBI" id="CHEBI:18420"/>
    </cofactor>
</comment>
<sequence length="97" mass="11101">MLILVTYDVSVITSDGRRRLRNIAKTCLDYGIRVQNSVFECEVDPAQFVVLKSTLLDIYNSEEDSLRFYMLGKHGKQKVDHFGAKPVDDPLRDPLII</sequence>
<evidence type="ECO:0000256" key="4">
    <source>
        <dbReference type="ARBA" id="ARBA00022723"/>
    </source>
</evidence>
<dbReference type="Proteomes" id="UP000646152">
    <property type="component" value="Unassembled WGS sequence"/>
</dbReference>
<feature type="binding site" evidence="9">
    <location>
        <position position="8"/>
    </location>
    <ligand>
        <name>Mg(2+)</name>
        <dbReference type="ChEBI" id="CHEBI:18420"/>
        <note>catalytic</note>
    </ligand>
</feature>
<keyword evidence="7 9" id="KW-0460">Magnesium</keyword>
<dbReference type="Gene3D" id="3.30.70.240">
    <property type="match status" value="1"/>
</dbReference>
<evidence type="ECO:0000256" key="9">
    <source>
        <dbReference type="HAMAP-Rule" id="MF_01471"/>
    </source>
</evidence>
<dbReference type="InterPro" id="IPR019199">
    <property type="entry name" value="Virulence_VapD/CRISPR_Cas2"/>
</dbReference>
<dbReference type="EMBL" id="BMKE01000039">
    <property type="protein sequence ID" value="GGB54168.1"/>
    <property type="molecule type" value="Genomic_DNA"/>
</dbReference>